<dbReference type="AlphaFoldDB" id="A0A5C6BI71"/>
<dbReference type="PANTHER" id="PTHR37690:SF1">
    <property type="entry name" value="CHORISMATE DEHYDRATASE"/>
    <property type="match status" value="1"/>
</dbReference>
<comment type="pathway">
    <text evidence="1 4">Quinol/quinone metabolism; menaquinone biosynthesis.</text>
</comment>
<evidence type="ECO:0000313" key="6">
    <source>
        <dbReference type="Proteomes" id="UP000320735"/>
    </source>
</evidence>
<dbReference type="InterPro" id="IPR003773">
    <property type="entry name" value="Menaquinone_biosynth"/>
</dbReference>
<evidence type="ECO:0000256" key="4">
    <source>
        <dbReference type="HAMAP-Rule" id="MF_00995"/>
    </source>
</evidence>
<comment type="similarity">
    <text evidence="4">Belongs to the MqnA/MqnD family. MqnA subfamily.</text>
</comment>
<reference evidence="5 6" key="1">
    <citation type="submission" date="2019-02" db="EMBL/GenBank/DDBJ databases">
        <title>Deep-cultivation of Planctomycetes and their phenomic and genomic characterization uncovers novel biology.</title>
        <authorList>
            <person name="Wiegand S."/>
            <person name="Jogler M."/>
            <person name="Boedeker C."/>
            <person name="Pinto D."/>
            <person name="Vollmers J."/>
            <person name="Rivas-Marin E."/>
            <person name="Kohn T."/>
            <person name="Peeters S.H."/>
            <person name="Heuer A."/>
            <person name="Rast P."/>
            <person name="Oberbeckmann S."/>
            <person name="Bunk B."/>
            <person name="Jeske O."/>
            <person name="Meyerdierks A."/>
            <person name="Storesund J.E."/>
            <person name="Kallscheuer N."/>
            <person name="Luecker S."/>
            <person name="Lage O.M."/>
            <person name="Pohl T."/>
            <person name="Merkel B.J."/>
            <person name="Hornburger P."/>
            <person name="Mueller R.-W."/>
            <person name="Bruemmer F."/>
            <person name="Labrenz M."/>
            <person name="Spormann A.M."/>
            <person name="Op Den Camp H."/>
            <person name="Overmann J."/>
            <person name="Amann R."/>
            <person name="Jetten M.S.M."/>
            <person name="Mascher T."/>
            <person name="Medema M.H."/>
            <person name="Devos D.P."/>
            <person name="Kaster A.-K."/>
            <person name="Ovreas L."/>
            <person name="Rohde M."/>
            <person name="Galperin M.Y."/>
            <person name="Jogler C."/>
        </authorList>
    </citation>
    <scope>NUCLEOTIDE SEQUENCE [LARGE SCALE GENOMIC DNA]</scope>
    <source>
        <strain evidence="5 6">CA54</strain>
    </source>
</reference>
<dbReference type="Pfam" id="PF02621">
    <property type="entry name" value="VitK2_biosynth"/>
    <property type="match status" value="1"/>
</dbReference>
<gene>
    <name evidence="4 5" type="primary">mqnA</name>
    <name evidence="5" type="ORF">CA54_06950</name>
</gene>
<keyword evidence="3 4" id="KW-0456">Lyase</keyword>
<evidence type="ECO:0000313" key="5">
    <source>
        <dbReference type="EMBL" id="TWU11883.1"/>
    </source>
</evidence>
<dbReference type="EMBL" id="SJPP01000001">
    <property type="protein sequence ID" value="TWU11883.1"/>
    <property type="molecule type" value="Genomic_DNA"/>
</dbReference>
<sequence>MTGRSPDTVRVGAVNYLNSKPLVEGLAEAAKGIDLRLDYPSRLADDLAGGHLDVALVPSIACLQNPDYEVISDACVAACGDVLSVKLYCRVPAAKIKTLALDQGSRTSATLVRILLAERLGLHPELKPLPLTWSVADSDADGVLMIGDRAIHPPAENFVETWDLAGEWLQWTGLPFVFAMWVAHRETDLGSVADALSAARDLGVERIEAIARREAPLLGIPLDTTIDYLTNNLYYRLGERERLGLNRFYELAVEHGLAPEGVDLVFRNCATT</sequence>
<dbReference type="UniPathway" id="UPA00079"/>
<comment type="caution">
    <text evidence="5">The sequence shown here is derived from an EMBL/GenBank/DDBJ whole genome shotgun (WGS) entry which is preliminary data.</text>
</comment>
<dbReference type="OrthoDB" id="9810112at2"/>
<keyword evidence="2 4" id="KW-0474">Menaquinone biosynthesis</keyword>
<protein>
    <recommendedName>
        <fullName evidence="4">Chorismate dehydratase</fullName>
        <ecNumber evidence="4">4.2.1.151</ecNumber>
    </recommendedName>
    <alternativeName>
        <fullName evidence="4">Menaquinone biosynthetic enzyme MqnA</fullName>
    </alternativeName>
</protein>
<dbReference type="CDD" id="cd13634">
    <property type="entry name" value="PBP2_Sco4506"/>
    <property type="match status" value="1"/>
</dbReference>
<accession>A0A5C6BI71</accession>
<dbReference type="SUPFAM" id="SSF53850">
    <property type="entry name" value="Periplasmic binding protein-like II"/>
    <property type="match status" value="1"/>
</dbReference>
<dbReference type="GO" id="GO:0009234">
    <property type="term" value="P:menaquinone biosynthetic process"/>
    <property type="evidence" value="ECO:0007669"/>
    <property type="project" value="UniProtKB-UniRule"/>
</dbReference>
<dbReference type="RefSeq" id="WP_146369425.1">
    <property type="nucleotide sequence ID" value="NZ_SJPP01000001.1"/>
</dbReference>
<proteinExistence type="inferred from homology"/>
<dbReference type="HAMAP" id="MF_00995">
    <property type="entry name" value="MqnA"/>
    <property type="match status" value="1"/>
</dbReference>
<dbReference type="Proteomes" id="UP000320735">
    <property type="component" value="Unassembled WGS sequence"/>
</dbReference>
<comment type="catalytic activity">
    <reaction evidence="4">
        <text>chorismate = 3-[(1-carboxyvinyl)-oxy]benzoate + H2O</text>
        <dbReference type="Rhea" id="RHEA:40051"/>
        <dbReference type="ChEBI" id="CHEBI:15377"/>
        <dbReference type="ChEBI" id="CHEBI:29748"/>
        <dbReference type="ChEBI" id="CHEBI:76981"/>
        <dbReference type="EC" id="4.2.1.151"/>
    </reaction>
</comment>
<dbReference type="EC" id="4.2.1.151" evidence="4"/>
<dbReference type="Gene3D" id="3.40.190.10">
    <property type="entry name" value="Periplasmic binding protein-like II"/>
    <property type="match status" value="2"/>
</dbReference>
<dbReference type="InterPro" id="IPR030868">
    <property type="entry name" value="MqnA"/>
</dbReference>
<dbReference type="PANTHER" id="PTHR37690">
    <property type="entry name" value="CHORISMATE DEHYDRATASE"/>
    <property type="match status" value="1"/>
</dbReference>
<evidence type="ECO:0000256" key="3">
    <source>
        <dbReference type="ARBA" id="ARBA00023239"/>
    </source>
</evidence>
<name>A0A5C6BI71_9PLAN</name>
<evidence type="ECO:0000256" key="1">
    <source>
        <dbReference type="ARBA" id="ARBA00004863"/>
    </source>
</evidence>
<keyword evidence="6" id="KW-1185">Reference proteome</keyword>
<comment type="function">
    <text evidence="4">Catalyzes the dehydration of chorismate into 3-[(1-carboxyvinyl)oxy]benzoate, a step in the biosynthesis of menaquinone (MK, vitamin K2).</text>
</comment>
<evidence type="ECO:0000256" key="2">
    <source>
        <dbReference type="ARBA" id="ARBA00022428"/>
    </source>
</evidence>
<organism evidence="5 6">
    <name type="scientific">Symmachiella macrocystis</name>
    <dbReference type="NCBI Taxonomy" id="2527985"/>
    <lineage>
        <taxon>Bacteria</taxon>
        <taxon>Pseudomonadati</taxon>
        <taxon>Planctomycetota</taxon>
        <taxon>Planctomycetia</taxon>
        <taxon>Planctomycetales</taxon>
        <taxon>Planctomycetaceae</taxon>
        <taxon>Symmachiella</taxon>
    </lineage>
</organism>
<dbReference type="GO" id="GO:0016836">
    <property type="term" value="F:hydro-lyase activity"/>
    <property type="evidence" value="ECO:0007669"/>
    <property type="project" value="UniProtKB-UniRule"/>
</dbReference>